<evidence type="ECO:0000256" key="1">
    <source>
        <dbReference type="SAM" id="SignalP"/>
    </source>
</evidence>
<organism evidence="2 3">
    <name type="scientific">Peloplasma aerotolerans</name>
    <dbReference type="NCBI Taxonomy" id="3044389"/>
    <lineage>
        <taxon>Bacteria</taxon>
        <taxon>Bacillati</taxon>
        <taxon>Mycoplasmatota</taxon>
        <taxon>Mollicutes</taxon>
        <taxon>Acholeplasmatales</taxon>
        <taxon>Acholeplasmataceae</taxon>
        <taxon>Peloplasma</taxon>
    </lineage>
</organism>
<keyword evidence="1" id="KW-0732">Signal</keyword>
<protein>
    <submittedName>
        <fullName evidence="2">Uncharacterized protein</fullName>
    </submittedName>
</protein>
<comment type="caution">
    <text evidence="2">The sequence shown here is derived from an EMBL/GenBank/DDBJ whole genome shotgun (WGS) entry which is preliminary data.</text>
</comment>
<sequence length="106" mass="12100">MKKLHILFVFLIILFLSSCDQTDADLSDDTVPSDNLIGLVTSYQAKLTSIIEEDEASNQLISAHQINLAFDEEDPFFNTRETFLVTYNTQRDNAQDVQLSPHLMIY</sequence>
<feature type="non-terminal residue" evidence="2">
    <location>
        <position position="106"/>
    </location>
</feature>
<keyword evidence="3" id="KW-1185">Reference proteome</keyword>
<dbReference type="EMBL" id="JASCXW010000058">
    <property type="protein sequence ID" value="MDI6453767.1"/>
    <property type="molecule type" value="Genomic_DNA"/>
</dbReference>
<evidence type="ECO:0000313" key="3">
    <source>
        <dbReference type="Proteomes" id="UP001431532"/>
    </source>
</evidence>
<accession>A0AAW6U7C1</accession>
<proteinExistence type="predicted"/>
<dbReference type="Proteomes" id="UP001431532">
    <property type="component" value="Unassembled WGS sequence"/>
</dbReference>
<reference evidence="2" key="1">
    <citation type="submission" date="2023-05" db="EMBL/GenBank/DDBJ databases">
        <title>Mariniplasma microaerophilum sp. nov., a novel anaerobic mollicute isolated from terrestrial mud volcano, Taman Peninsula, Russia.</title>
        <authorList>
            <person name="Khomyakova M.A."/>
            <person name="Merkel A.Y."/>
            <person name="Slobodkin A.I."/>
        </authorList>
    </citation>
    <scope>NUCLEOTIDE SEQUENCE</scope>
    <source>
        <strain evidence="2">M4Ah</strain>
    </source>
</reference>
<dbReference type="AlphaFoldDB" id="A0AAW6U7C1"/>
<feature type="signal peptide" evidence="1">
    <location>
        <begin position="1"/>
        <end position="24"/>
    </location>
</feature>
<name>A0AAW6U7C1_9MOLU</name>
<evidence type="ECO:0000313" key="2">
    <source>
        <dbReference type="EMBL" id="MDI6453767.1"/>
    </source>
</evidence>
<dbReference type="PROSITE" id="PS51257">
    <property type="entry name" value="PROKAR_LIPOPROTEIN"/>
    <property type="match status" value="1"/>
</dbReference>
<feature type="chain" id="PRO_5043868569" evidence="1">
    <location>
        <begin position="25"/>
        <end position="106"/>
    </location>
</feature>
<gene>
    <name evidence="2" type="ORF">QJ521_09335</name>
</gene>
<dbReference type="RefSeq" id="WP_282840218.1">
    <property type="nucleotide sequence ID" value="NZ_JASCXW010000058.1"/>
</dbReference>